<feature type="transmembrane region" description="Helical" evidence="1">
    <location>
        <begin position="409"/>
        <end position="427"/>
    </location>
</feature>
<feature type="transmembrane region" description="Helical" evidence="1">
    <location>
        <begin position="78"/>
        <end position="98"/>
    </location>
</feature>
<feature type="transmembrane region" description="Helical" evidence="1">
    <location>
        <begin position="279"/>
        <end position="295"/>
    </location>
</feature>
<organism evidence="2 3">
    <name type="scientific">Fructobacillus americanaquae</name>
    <dbReference type="NCBI Taxonomy" id="2940302"/>
    <lineage>
        <taxon>Bacteria</taxon>
        <taxon>Bacillati</taxon>
        <taxon>Bacillota</taxon>
        <taxon>Bacilli</taxon>
        <taxon>Lactobacillales</taxon>
        <taxon>Lactobacillaceae</taxon>
        <taxon>Fructobacillus</taxon>
    </lineage>
</organism>
<name>A0ABY5C1E9_9LACO</name>
<protein>
    <recommendedName>
        <fullName evidence="4">Glycosyltransferase RgtA/B/C/D-like domain-containing protein</fullName>
    </recommendedName>
</protein>
<evidence type="ECO:0000313" key="3">
    <source>
        <dbReference type="Proteomes" id="UP001056093"/>
    </source>
</evidence>
<feature type="transmembrane region" description="Helical" evidence="1">
    <location>
        <begin position="157"/>
        <end position="177"/>
    </location>
</feature>
<dbReference type="Proteomes" id="UP001056093">
    <property type="component" value="Chromosome"/>
</dbReference>
<keyword evidence="3" id="KW-1185">Reference proteome</keyword>
<proteinExistence type="predicted"/>
<gene>
    <name evidence="2" type="ORF">M3M36_06225</name>
</gene>
<evidence type="ECO:0008006" key="4">
    <source>
        <dbReference type="Google" id="ProtNLM"/>
    </source>
</evidence>
<feature type="transmembrane region" description="Helical" evidence="1">
    <location>
        <begin position="47"/>
        <end position="66"/>
    </location>
</feature>
<feature type="transmembrane region" description="Helical" evidence="1">
    <location>
        <begin position="508"/>
        <end position="525"/>
    </location>
</feature>
<keyword evidence="1" id="KW-1133">Transmembrane helix</keyword>
<dbReference type="RefSeq" id="WP_252773716.1">
    <property type="nucleotide sequence ID" value="NZ_CP097122.1"/>
</dbReference>
<evidence type="ECO:0000256" key="1">
    <source>
        <dbReference type="SAM" id="Phobius"/>
    </source>
</evidence>
<feature type="transmembrane region" description="Helical" evidence="1">
    <location>
        <begin position="209"/>
        <end position="227"/>
    </location>
</feature>
<evidence type="ECO:0000313" key="2">
    <source>
        <dbReference type="EMBL" id="USS91904.1"/>
    </source>
</evidence>
<feature type="transmembrane region" description="Helical" evidence="1">
    <location>
        <begin position="690"/>
        <end position="711"/>
    </location>
</feature>
<feature type="transmembrane region" description="Helical" evidence="1">
    <location>
        <begin position="15"/>
        <end position="35"/>
    </location>
</feature>
<accession>A0ABY5C1E9</accession>
<feature type="transmembrane region" description="Helical" evidence="1">
    <location>
        <begin position="464"/>
        <end position="480"/>
    </location>
</feature>
<feature type="transmembrane region" description="Helical" evidence="1">
    <location>
        <begin position="184"/>
        <end position="203"/>
    </location>
</feature>
<sequence length="724" mass="82891">MQQEENEVKLRLSNIFYYIGICVLAIIFLVALVMDPLPIKIAGISQNLGFSFRLLSLCTLLIWLVIVKKQQLRFQTSWYWLIIVGIICLQLFFVLNFFRPVYTDTSYIVDMAASLSHGSHDWPFYFITYPNNYNITVVWAIIFKVLSLVGINSVQLAYPWIQLIALDFSILMFFWAIKIWSKSYAKWLLLLALAYLPIFMYTIFPYNDIFSVSLLFLSIGFFVRYLLAHSLKQQFVYGLLLAFAMAAAVTIRQNTIVILIALLITISILKSISIKQKGILIGVVVLSTLLFNFAFKTTQKHFNYHPQKQLVTPAIRYINMSWNPATSGEIDGNDAWRYANLDKSKRSELLTDELKSRLKQLGPVGIIKHVIKKTAFMFSIGFPKQDMDGLSSHSTSISTTTLFTFLSNFFQPIYLSYLLLALLGVTFKVKNYDGIEKALSLFSSLSITGIFTFQILLWEVRDRYVLPMLPFLIVLTALFFKGQGRKKSDGQTFFQKLTAMIEKRKSELIVSAIGILVLLAFGLSYQQQNHQKKGIIEQTNVQYSSGYWRYAEGNQSSRLLQPATTYQTATFQLKHDANDLTLNTNDLDQGAIDQLKVFLVNQSNGKQHKIQLTATQTHYPVSLTEGAYRFVVKNIGQTDIRSALLVSQLSNQIQGPAVFANHHQLDKERLYFTLSEVQKQPLFAKDALRWLYAIYAIIALIALVIFWKILITNHHLENKDLEQI</sequence>
<keyword evidence="1" id="KW-0812">Transmembrane</keyword>
<dbReference type="EMBL" id="CP097122">
    <property type="protein sequence ID" value="USS91904.1"/>
    <property type="molecule type" value="Genomic_DNA"/>
</dbReference>
<feature type="transmembrane region" description="Helical" evidence="1">
    <location>
        <begin position="439"/>
        <end position="458"/>
    </location>
</feature>
<feature type="transmembrane region" description="Helical" evidence="1">
    <location>
        <begin position="256"/>
        <end position="272"/>
    </location>
</feature>
<keyword evidence="1" id="KW-0472">Membrane</keyword>
<reference evidence="2" key="1">
    <citation type="submission" date="2022-05" db="EMBL/GenBank/DDBJ databases">
        <authorList>
            <person name="Oliphant S.A."/>
            <person name="Watson-Haigh N.S."/>
            <person name="Sumby K.M."/>
            <person name="Gardner J.M."/>
            <person name="Jiranek V."/>
        </authorList>
    </citation>
    <scope>NUCLEOTIDE SEQUENCE</scope>
    <source>
        <strain evidence="2">KI3_B9</strain>
    </source>
</reference>